<protein>
    <submittedName>
        <fullName evidence="4">3-hydroxyacyl-CoA dehydrogenase</fullName>
    </submittedName>
</protein>
<dbReference type="Pfam" id="PF02737">
    <property type="entry name" value="3HCDH_N"/>
    <property type="match status" value="1"/>
</dbReference>
<evidence type="ECO:0000313" key="5">
    <source>
        <dbReference type="Proteomes" id="UP000246099"/>
    </source>
</evidence>
<proteinExistence type="predicted"/>
<gene>
    <name evidence="4" type="ORF">DLD77_00705</name>
</gene>
<organism evidence="4 5">
    <name type="scientific">Chitinophaga alhagiae</name>
    <dbReference type="NCBI Taxonomy" id="2203219"/>
    <lineage>
        <taxon>Bacteria</taxon>
        <taxon>Pseudomonadati</taxon>
        <taxon>Bacteroidota</taxon>
        <taxon>Chitinophagia</taxon>
        <taxon>Chitinophagales</taxon>
        <taxon>Chitinophagaceae</taxon>
        <taxon>Chitinophaga</taxon>
    </lineage>
</organism>
<dbReference type="PANTHER" id="PTHR48075:SF5">
    <property type="entry name" value="3-HYDROXYBUTYRYL-COA DEHYDROGENASE"/>
    <property type="match status" value="1"/>
</dbReference>
<dbReference type="InterPro" id="IPR006176">
    <property type="entry name" value="3-OHacyl-CoA_DH_NAD-bd"/>
</dbReference>
<accession>A0ABM6W8V1</accession>
<evidence type="ECO:0000259" key="3">
    <source>
        <dbReference type="Pfam" id="PF02737"/>
    </source>
</evidence>
<keyword evidence="1" id="KW-0560">Oxidoreductase</keyword>
<dbReference type="RefSeq" id="WP_119075640.1">
    <property type="nucleotide sequence ID" value="NZ_CP029600.1"/>
</dbReference>
<dbReference type="Gene3D" id="3.40.50.720">
    <property type="entry name" value="NAD(P)-binding Rossmann-like Domain"/>
    <property type="match status" value="1"/>
</dbReference>
<feature type="domain" description="3-hydroxyacyl-CoA dehydrogenase NAD binding" evidence="3">
    <location>
        <begin position="11"/>
        <end position="181"/>
    </location>
</feature>
<dbReference type="InterPro" id="IPR036291">
    <property type="entry name" value="NAD(P)-bd_dom_sf"/>
</dbReference>
<dbReference type="Gene3D" id="1.10.1040.10">
    <property type="entry name" value="N-(1-d-carboxylethyl)-l-norvaline Dehydrogenase, domain 2"/>
    <property type="match status" value="1"/>
</dbReference>
<feature type="domain" description="3-hydroxyacyl-CoA dehydrogenase C-terminal" evidence="2">
    <location>
        <begin position="186"/>
        <end position="280"/>
    </location>
</feature>
<name>A0ABM6W8V1_9BACT</name>
<evidence type="ECO:0000259" key="2">
    <source>
        <dbReference type="Pfam" id="PF00725"/>
    </source>
</evidence>
<dbReference type="Proteomes" id="UP000246099">
    <property type="component" value="Chromosome"/>
</dbReference>
<sequence>MDIVDIKPSKILVAGAGNLPDSIVINLLEAGHTVCYWTPDPDSAVLNMEQEWEQRQAFLLSPRKLPRRLQVSERFAWNGVFQLAILVSPENAAVKAEKLLDLEARLPPEVVIAVNAESVALDALQQGCAHPGRVMVVNWTVPACSTRFLEIVTNTAVPESNLRLLFSLAKKWKKDPYVVRDHGIRSRLLSAMFREAFSLVEQGYATIEDIDRACRNDAGYYLPFAGNCRYMDLMGTSSYAIVMKDLNPELSNAGELPAFFNAIVASGGAGMENGQGFYTYSEQEVQMWKQVYQEFSLKIERLIDKYPFGSNTNE</sequence>
<evidence type="ECO:0000313" key="4">
    <source>
        <dbReference type="EMBL" id="AWO00330.1"/>
    </source>
</evidence>
<reference evidence="4 5" key="1">
    <citation type="submission" date="2018-05" db="EMBL/GenBank/DDBJ databases">
        <title>Chitinophaga sp. nov., isolated from rhizosphere soil of Alhagi.</title>
        <authorList>
            <person name="Liu Y."/>
        </authorList>
    </citation>
    <scope>NUCLEOTIDE SEQUENCE [LARGE SCALE GENOMIC DNA]</scope>
    <source>
        <strain evidence="4 5">T22</strain>
    </source>
</reference>
<evidence type="ECO:0000256" key="1">
    <source>
        <dbReference type="ARBA" id="ARBA00023002"/>
    </source>
</evidence>
<dbReference type="EMBL" id="CP029600">
    <property type="protein sequence ID" value="AWO00330.1"/>
    <property type="molecule type" value="Genomic_DNA"/>
</dbReference>
<dbReference type="PANTHER" id="PTHR48075">
    <property type="entry name" value="3-HYDROXYACYL-COA DEHYDROGENASE FAMILY PROTEIN"/>
    <property type="match status" value="1"/>
</dbReference>
<keyword evidence="5" id="KW-1185">Reference proteome</keyword>
<dbReference type="InterPro" id="IPR006108">
    <property type="entry name" value="3HC_DH_C"/>
</dbReference>
<dbReference type="SUPFAM" id="SSF51735">
    <property type="entry name" value="NAD(P)-binding Rossmann-fold domains"/>
    <property type="match status" value="1"/>
</dbReference>
<dbReference type="SUPFAM" id="SSF48179">
    <property type="entry name" value="6-phosphogluconate dehydrogenase C-terminal domain-like"/>
    <property type="match status" value="1"/>
</dbReference>
<dbReference type="InterPro" id="IPR013328">
    <property type="entry name" value="6PGD_dom2"/>
</dbReference>
<dbReference type="Pfam" id="PF00725">
    <property type="entry name" value="3HCDH"/>
    <property type="match status" value="1"/>
</dbReference>
<dbReference type="InterPro" id="IPR008927">
    <property type="entry name" value="6-PGluconate_DH-like_C_sf"/>
</dbReference>